<feature type="compositionally biased region" description="Polar residues" evidence="1">
    <location>
        <begin position="469"/>
        <end position="480"/>
    </location>
</feature>
<evidence type="ECO:0000259" key="6">
    <source>
        <dbReference type="Pfam" id="PF26189"/>
    </source>
</evidence>
<feature type="domain" description="NPHP4 C2-like" evidence="4">
    <location>
        <begin position="587"/>
        <end position="815"/>
    </location>
</feature>
<feature type="non-terminal residue" evidence="8">
    <location>
        <position position="1407"/>
    </location>
</feature>
<dbReference type="InterPro" id="IPR029775">
    <property type="entry name" value="NPHP4"/>
</dbReference>
<dbReference type="InterPro" id="IPR058687">
    <property type="entry name" value="Ig_NPHP4_1st"/>
</dbReference>
<dbReference type="GO" id="GO:0036064">
    <property type="term" value="C:ciliary basal body"/>
    <property type="evidence" value="ECO:0007669"/>
    <property type="project" value="TreeGrafter"/>
</dbReference>
<dbReference type="Pfam" id="PF26186">
    <property type="entry name" value="NPHP4_C2_3rd"/>
    <property type="match status" value="1"/>
</dbReference>
<dbReference type="GO" id="GO:0097546">
    <property type="term" value="C:ciliary base"/>
    <property type="evidence" value="ECO:0007669"/>
    <property type="project" value="TreeGrafter"/>
</dbReference>
<feature type="domain" description="NPHP4 Ig-like" evidence="5">
    <location>
        <begin position="1312"/>
        <end position="1407"/>
    </location>
</feature>
<dbReference type="InterPro" id="IPR058686">
    <property type="entry name" value="Ig_NPHP4_3rd"/>
</dbReference>
<evidence type="ECO:0000259" key="2">
    <source>
        <dbReference type="Pfam" id="PF26015"/>
    </source>
</evidence>
<evidence type="ECO:0000259" key="5">
    <source>
        <dbReference type="Pfam" id="PF26187"/>
    </source>
</evidence>
<feature type="non-terminal residue" evidence="8">
    <location>
        <position position="1"/>
    </location>
</feature>
<evidence type="ECO:0000256" key="1">
    <source>
        <dbReference type="SAM" id="MobiDB-lite"/>
    </source>
</evidence>
<sequence>MSEWERVFLQNLAVPPHGQRRRARLPRSAAFRCVLKHLEGAALTQVCACCALQGAEYQLRLSLFDAAHHHFFGRTWRSSRRVARVTALRPAKAAFNETVYFHTSLNQPGIAVVVEVVVMVGKEDGGSQHLSCGFGLIPLFGSRSEAMDLAVEDRTLKLYHGTPRALLHPRFQDPVEKNKYLTVMEKSHLQYSLKPHQPLEMIFHLLPENLLMSGLQNVPGLLPAHGDTGDCLQRPRLLKPVPRYLERLSVRLCPSVEEFEEELLDLLNSDRLLQANTAPDGDGLAVRERRLHVGVHNGLCFVQEPQVAVLVPEAARGSCPGVPGSTARAAGQALVLRSRIHLDEMVPHPAFGVCFQLEYVCCAAGRAAGKVGPGARGEAANMHSVRWAVWSPVPGAGEAQVELPLRGGPRRGPCQALAYRTPPGSRQGKHVESGTVQFHVSTDSEEHLVTAAEILRKDRDKLEKPPTPSLSESVPLQMSEQAAPEPVQQEGLPARPGLCRGCSGAAHAPCSPSSSWCPSSRPRRGAGPSPRSWQDGAITHLEADLGSPDAEPCAGDQLRALPFAPLQVPMAAVGLQAGSSHTPLSRASLARLHAAGFPDILDRNQEPVEISEPAEPGSFNLQLEETDPLQGNEIILQFLAFGRDARDSEEGTWPRIIFLTFQFYRFPPVTTPRLQLLGMDGGTSAQLLLQVNKDGTLSTGPPGWQLKYMVDPAFLRAGEQRWFLRYLAQHSLQIDVWDGDSLLLVGSAALRLEPLLRQARAAVRTHHELEVATTEYEPEVPVLGREALRHGALRPLGVRVATRGRLHLCLANVGKSRCSRQPKVWCRHSAGGPAAHRLGVRTLVRTFSCQNLLGGRVSRARRLAEVDGELASALSSRRPEPRPVPPAIPSEAAAARRRKLRRMALVRQQEDAGGGRTPQGWQEQHARHLQDLQLVDAYREHTKGESILRVLSQAITTTRTVCAVLGTAEFFEFTLKNPYSVQHTVTIEIDHPELSVILDPREWRHFKELTQSVTPVEEEMFHLCDDLRPQVYLRPNETVRIPFKYQTFSADPAVVAVQGPVGLGAGANTAACSLGKSGAGQTKHIQVSFQVSRGKPIALLRVKVEPQPHVVDQTFRFYHPELTFLKKTIRLPPWHTLPGAPVGMPGGEPEMFVRCSDPDIICETKNMGPGEPQDIFLKVAGGPSPQIKKFFVAIYMDAWLAAPVQIWQFYLHSLQRLDVGCTAGQLSRLSLLLRGTAAPRRVRAFASHPHELQVDPDGAFVLPAGGAQELRIGVRPRRAGSRFIYLNLVDVESHQLLSSWLLCLSCRQPLISKAFEISLPVGGGRGCNKRITYTNPYPSPRLYFLGTNRPDLLQFKEDSFQVAGGEVYTIGLRFAPSQAAGEEEILIHINDHEDKNEETFCVKVLYQ</sequence>
<name>A0A7L4FF77_9COLU</name>
<reference evidence="8 9" key="1">
    <citation type="submission" date="2020-02" db="EMBL/GenBank/DDBJ databases">
        <title>Bird 10,000 Genomes (B10K) Project - Family phase.</title>
        <authorList>
            <person name="Zhang G."/>
        </authorList>
    </citation>
    <scope>NUCLEOTIDE SEQUENCE [LARGE SCALE GENOMIC DNA]</scope>
    <source>
        <strain evidence="8">B10K-DU-006-06</strain>
    </source>
</reference>
<feature type="domain" description="NPHP4 Ig-like" evidence="7">
    <location>
        <begin position="957"/>
        <end position="1108"/>
    </location>
</feature>
<feature type="domain" description="NPHP4 Ig-like" evidence="2">
    <location>
        <begin position="1224"/>
        <end position="1307"/>
    </location>
</feature>
<keyword evidence="9" id="KW-1185">Reference proteome</keyword>
<dbReference type="CDD" id="cd22239">
    <property type="entry name" value="NPHP4"/>
    <property type="match status" value="1"/>
</dbReference>
<dbReference type="GO" id="GO:1904491">
    <property type="term" value="P:protein localization to ciliary transition zone"/>
    <property type="evidence" value="ECO:0007669"/>
    <property type="project" value="TreeGrafter"/>
</dbReference>
<feature type="domain" description="NPHP4 Ig-like" evidence="6">
    <location>
        <begin position="1115"/>
        <end position="1212"/>
    </location>
</feature>
<dbReference type="Pfam" id="PF26187">
    <property type="entry name" value="Ig_NPHP4_4th"/>
    <property type="match status" value="1"/>
</dbReference>
<dbReference type="OrthoDB" id="313446at2759"/>
<evidence type="ECO:0000313" key="9">
    <source>
        <dbReference type="Proteomes" id="UP000541332"/>
    </source>
</evidence>
<dbReference type="PANTHER" id="PTHR31043">
    <property type="entry name" value="NEPHROCYSTIN-4"/>
    <property type="match status" value="1"/>
</dbReference>
<proteinExistence type="predicted"/>
<dbReference type="GO" id="GO:0090090">
    <property type="term" value="P:negative regulation of canonical Wnt signaling pathway"/>
    <property type="evidence" value="ECO:0007669"/>
    <property type="project" value="InterPro"/>
</dbReference>
<dbReference type="Pfam" id="PF26015">
    <property type="entry name" value="Ig_NPH4_3rd"/>
    <property type="match status" value="1"/>
</dbReference>
<evidence type="ECO:0000313" key="8">
    <source>
        <dbReference type="EMBL" id="NXW85615.1"/>
    </source>
</evidence>
<dbReference type="GO" id="GO:0097730">
    <property type="term" value="C:non-motile cilium"/>
    <property type="evidence" value="ECO:0007669"/>
    <property type="project" value="InterPro"/>
</dbReference>
<evidence type="ECO:0000259" key="4">
    <source>
        <dbReference type="Pfam" id="PF26186"/>
    </source>
</evidence>
<dbReference type="Pfam" id="PF26190">
    <property type="entry name" value="Ig_NPHP4_1st"/>
    <property type="match status" value="1"/>
</dbReference>
<dbReference type="Proteomes" id="UP000541332">
    <property type="component" value="Unassembled WGS sequence"/>
</dbReference>
<dbReference type="InterPro" id="IPR058765">
    <property type="entry name" value="NPHP4_C2-like"/>
</dbReference>
<dbReference type="Pfam" id="PF26173">
    <property type="entry name" value="NPHP4_SK"/>
    <property type="match status" value="1"/>
</dbReference>
<feature type="region of interest" description="Disordered" evidence="1">
    <location>
        <begin position="455"/>
        <end position="492"/>
    </location>
</feature>
<feature type="region of interest" description="Disordered" evidence="1">
    <location>
        <begin position="871"/>
        <end position="890"/>
    </location>
</feature>
<dbReference type="GO" id="GO:0035869">
    <property type="term" value="C:ciliary transition zone"/>
    <property type="evidence" value="ECO:0007669"/>
    <property type="project" value="TreeGrafter"/>
</dbReference>
<dbReference type="InterPro" id="IPR058764">
    <property type="entry name" value="NPHP4_SK"/>
</dbReference>
<comment type="caution">
    <text evidence="8">The sequence shown here is derived from an EMBL/GenBank/DDBJ whole genome shotgun (WGS) entry which is preliminary data.</text>
</comment>
<feature type="domain" description="NPHP4 SK-like" evidence="3">
    <location>
        <begin position="891"/>
        <end position="954"/>
    </location>
</feature>
<organism evidence="8 9">
    <name type="scientific">Pampusana beccarii</name>
    <name type="common">Western bronze ground-dove</name>
    <dbReference type="NCBI Taxonomy" id="2953425"/>
    <lineage>
        <taxon>Eukaryota</taxon>
        <taxon>Metazoa</taxon>
        <taxon>Chordata</taxon>
        <taxon>Craniata</taxon>
        <taxon>Vertebrata</taxon>
        <taxon>Euteleostomi</taxon>
        <taxon>Archelosauria</taxon>
        <taxon>Archosauria</taxon>
        <taxon>Dinosauria</taxon>
        <taxon>Saurischia</taxon>
        <taxon>Theropoda</taxon>
        <taxon>Coelurosauria</taxon>
        <taxon>Aves</taxon>
        <taxon>Neognathae</taxon>
        <taxon>Neoaves</taxon>
        <taxon>Columbimorphae</taxon>
        <taxon>Columbiformes</taxon>
        <taxon>Columbidae</taxon>
        <taxon>Pampusana</taxon>
    </lineage>
</organism>
<feature type="compositionally biased region" description="Low complexity" evidence="1">
    <location>
        <begin position="510"/>
        <end position="532"/>
    </location>
</feature>
<evidence type="ECO:0000259" key="7">
    <source>
        <dbReference type="Pfam" id="PF26190"/>
    </source>
</evidence>
<evidence type="ECO:0000259" key="3">
    <source>
        <dbReference type="Pfam" id="PF26173"/>
    </source>
</evidence>
<dbReference type="InterPro" id="IPR058685">
    <property type="entry name" value="Ig_NPHP4_4th"/>
</dbReference>
<gene>
    <name evidence="8" type="primary">Nphp4</name>
    <name evidence="8" type="ORF">ALOBEC_R12196</name>
</gene>
<feature type="region of interest" description="Disordered" evidence="1">
    <location>
        <begin position="510"/>
        <end position="534"/>
    </location>
</feature>
<dbReference type="PANTHER" id="PTHR31043:SF3">
    <property type="entry name" value="NEPHROCYSTIN-4"/>
    <property type="match status" value="1"/>
</dbReference>
<dbReference type="Pfam" id="PF26189">
    <property type="entry name" value="Ig_NPHP4_2nd"/>
    <property type="match status" value="1"/>
</dbReference>
<feature type="compositionally biased region" description="Basic and acidic residues" evidence="1">
    <location>
        <begin position="455"/>
        <end position="464"/>
    </location>
</feature>
<protein>
    <submittedName>
        <fullName evidence="8">NPHP4 protein</fullName>
    </submittedName>
</protein>
<accession>A0A7L4FF77</accession>
<dbReference type="EMBL" id="VWYH01003353">
    <property type="protein sequence ID" value="NXW85615.1"/>
    <property type="molecule type" value="Genomic_DNA"/>
</dbReference>
<dbReference type="InterPro" id="IPR058688">
    <property type="entry name" value="Ig_NPHP4_2nd"/>
</dbReference>